<evidence type="ECO:0000313" key="2">
    <source>
        <dbReference type="Proteomes" id="UP000836387"/>
    </source>
</evidence>
<sequence>MNIEKNGGWALWFPPFGLWLAADSFCLVPMAHMMQALVVIGNSVGTAASNGHILPARVIPSEKSSAWPCEID</sequence>
<reference evidence="1" key="1">
    <citation type="submission" date="2020-04" db="EMBL/GenBank/DDBJ databases">
        <authorList>
            <person name="Broberg M."/>
        </authorList>
    </citation>
    <scope>NUCLEOTIDE SEQUENCE</scope>
</reference>
<name>A0ACA9ULC7_BIOOC</name>
<gene>
    <name evidence="1" type="ORF">CRV2_00014833</name>
</gene>
<comment type="caution">
    <text evidence="1">The sequence shown here is derived from an EMBL/GenBank/DDBJ whole genome shotgun (WGS) entry which is preliminary data.</text>
</comment>
<proteinExistence type="predicted"/>
<reference evidence="1" key="2">
    <citation type="submission" date="2021-10" db="EMBL/GenBank/DDBJ databases">
        <authorList>
            <person name="Piombo E."/>
        </authorList>
    </citation>
    <scope>NUCLEOTIDE SEQUENCE</scope>
</reference>
<dbReference type="Proteomes" id="UP000836387">
    <property type="component" value="Unassembled WGS sequence"/>
</dbReference>
<accession>A0ACA9ULC7</accession>
<evidence type="ECO:0000313" key="1">
    <source>
        <dbReference type="EMBL" id="CAG9954239.1"/>
    </source>
</evidence>
<protein>
    <submittedName>
        <fullName evidence="1">Uncharacterized protein</fullName>
    </submittedName>
</protein>
<dbReference type="EMBL" id="CADEHS020000564">
    <property type="protein sequence ID" value="CAG9954239.1"/>
    <property type="molecule type" value="Genomic_DNA"/>
</dbReference>
<keyword evidence="2" id="KW-1185">Reference proteome</keyword>
<organism evidence="1 2">
    <name type="scientific">Clonostachys rosea f. rosea IK726</name>
    <dbReference type="NCBI Taxonomy" id="1349383"/>
    <lineage>
        <taxon>Eukaryota</taxon>
        <taxon>Fungi</taxon>
        <taxon>Dikarya</taxon>
        <taxon>Ascomycota</taxon>
        <taxon>Pezizomycotina</taxon>
        <taxon>Sordariomycetes</taxon>
        <taxon>Hypocreomycetidae</taxon>
        <taxon>Hypocreales</taxon>
        <taxon>Bionectriaceae</taxon>
        <taxon>Clonostachys</taxon>
    </lineage>
</organism>